<evidence type="ECO:0000313" key="2">
    <source>
        <dbReference type="EMBL" id="RZS84830.1"/>
    </source>
</evidence>
<keyword evidence="1" id="KW-1133">Transmembrane helix</keyword>
<feature type="transmembrane region" description="Helical" evidence="1">
    <location>
        <begin position="29"/>
        <end position="50"/>
    </location>
</feature>
<gene>
    <name evidence="2" type="ORF">EV675_0851</name>
</gene>
<evidence type="ECO:0000313" key="3">
    <source>
        <dbReference type="Proteomes" id="UP000292445"/>
    </source>
</evidence>
<keyword evidence="1" id="KW-0472">Membrane</keyword>
<proteinExistence type="predicted"/>
<keyword evidence="3" id="KW-1185">Reference proteome</keyword>
<dbReference type="RefSeq" id="WP_165404420.1">
    <property type="nucleotide sequence ID" value="NZ_SGXC01000001.1"/>
</dbReference>
<sequence length="51" mass="5427">MNTPITHRFTPAAPPAMPDPAFAFRPAEVLVAAAKVLLPFVIMAGILLLAR</sequence>
<reference evidence="2 3" key="1">
    <citation type="submission" date="2019-02" db="EMBL/GenBank/DDBJ databases">
        <title>Genomic Encyclopedia of Type Strains, Phase IV (KMG-IV): sequencing the most valuable type-strain genomes for metagenomic binning, comparative biology and taxonomic classification.</title>
        <authorList>
            <person name="Goeker M."/>
        </authorList>
    </citation>
    <scope>NUCLEOTIDE SEQUENCE [LARGE SCALE GENOMIC DNA]</scope>
    <source>
        <strain evidence="2 3">K24</strain>
    </source>
</reference>
<name>A0A4Q7NJY4_9BURK</name>
<evidence type="ECO:0000256" key="1">
    <source>
        <dbReference type="SAM" id="Phobius"/>
    </source>
</evidence>
<dbReference type="Proteomes" id="UP000292445">
    <property type="component" value="Unassembled WGS sequence"/>
</dbReference>
<comment type="caution">
    <text evidence="2">The sequence shown here is derived from an EMBL/GenBank/DDBJ whole genome shotgun (WGS) entry which is preliminary data.</text>
</comment>
<protein>
    <submittedName>
        <fullName evidence="2">Uncharacterized protein</fullName>
    </submittedName>
</protein>
<dbReference type="EMBL" id="SGXC01000001">
    <property type="protein sequence ID" value="RZS84830.1"/>
    <property type="molecule type" value="Genomic_DNA"/>
</dbReference>
<dbReference type="AlphaFoldDB" id="A0A4Q7NJY4"/>
<keyword evidence="1" id="KW-0812">Transmembrane</keyword>
<organism evidence="2 3">
    <name type="scientific">Pigmentiphaga kullae</name>
    <dbReference type="NCBI Taxonomy" id="151784"/>
    <lineage>
        <taxon>Bacteria</taxon>
        <taxon>Pseudomonadati</taxon>
        <taxon>Pseudomonadota</taxon>
        <taxon>Betaproteobacteria</taxon>
        <taxon>Burkholderiales</taxon>
        <taxon>Alcaligenaceae</taxon>
        <taxon>Pigmentiphaga</taxon>
    </lineage>
</organism>
<accession>A0A4Q7NJY4</accession>